<name>A0ABV1K7B8_9PSEU</name>
<dbReference type="PANTHER" id="PTHR45024">
    <property type="entry name" value="DEHYDROGENASES, SHORT CHAIN"/>
    <property type="match status" value="1"/>
</dbReference>
<proteinExistence type="inferred from homology"/>
<dbReference type="Pfam" id="PF00106">
    <property type="entry name" value="adh_short"/>
    <property type="match status" value="1"/>
</dbReference>
<keyword evidence="5" id="KW-1185">Reference proteome</keyword>
<dbReference type="InterPro" id="IPR002347">
    <property type="entry name" value="SDR_fam"/>
</dbReference>
<comment type="similarity">
    <text evidence="1 3">Belongs to the short-chain dehydrogenases/reductases (SDR) family.</text>
</comment>
<evidence type="ECO:0000313" key="4">
    <source>
        <dbReference type="EMBL" id="MEQ3549733.1"/>
    </source>
</evidence>
<evidence type="ECO:0000256" key="3">
    <source>
        <dbReference type="RuleBase" id="RU000363"/>
    </source>
</evidence>
<accession>A0ABV1K7B8</accession>
<dbReference type="PANTHER" id="PTHR45024:SF2">
    <property type="entry name" value="SCP2 DOMAIN-CONTAINING PROTEIN"/>
    <property type="match status" value="1"/>
</dbReference>
<dbReference type="PRINTS" id="PR00081">
    <property type="entry name" value="GDHRDH"/>
</dbReference>
<reference evidence="4 5" key="1">
    <citation type="submission" date="2024-03" db="EMBL/GenBank/DDBJ databases">
        <title>Draft genome sequence of Pseudonocardia nematodicida JCM 31783.</title>
        <authorList>
            <person name="Butdee W."/>
            <person name="Duangmal K."/>
        </authorList>
    </citation>
    <scope>NUCLEOTIDE SEQUENCE [LARGE SCALE GENOMIC DNA]</scope>
    <source>
        <strain evidence="4 5">JCM 31783</strain>
    </source>
</reference>
<protein>
    <submittedName>
        <fullName evidence="4">SDR family NAD(P)-dependent oxidoreductase</fullName>
    </submittedName>
</protein>
<dbReference type="RefSeq" id="WP_349296830.1">
    <property type="nucleotide sequence ID" value="NZ_JBEDNQ010000002.1"/>
</dbReference>
<keyword evidence="2" id="KW-0560">Oxidoreductase</keyword>
<evidence type="ECO:0000313" key="5">
    <source>
        <dbReference type="Proteomes" id="UP001494902"/>
    </source>
</evidence>
<sequence length="294" mass="31351">MIDTQFEGRVALVTGAGSGVGHDQATRLARLGANVVLNDVRTTHGRRPEECTAGEVASALVMEGLTAVADTGDIGDEDYAVGLVERTVDRFGRIDILINNAGIVGRGTSHDTGTGHLRDVFAVNFLGAFWTQRTALGHMRERDYGRIVNTSSAAAAFGGPGVFPYMASKAAMLAMSRSAALDNRDRDIRVNTLCPVARTMIDPDYFDSRPHVDQDSVHPKWVTPVALYLASSACALNGQTLSAGAGVWARVFTAKTRGVTPTGPDLADVVDAFDAIYDAGDFRILSSIQEQYDS</sequence>
<dbReference type="PRINTS" id="PR00080">
    <property type="entry name" value="SDRFAMILY"/>
</dbReference>
<dbReference type="Proteomes" id="UP001494902">
    <property type="component" value="Unassembled WGS sequence"/>
</dbReference>
<dbReference type="EMBL" id="JBEDNQ010000002">
    <property type="protein sequence ID" value="MEQ3549733.1"/>
    <property type="molecule type" value="Genomic_DNA"/>
</dbReference>
<dbReference type="Gene3D" id="3.40.50.720">
    <property type="entry name" value="NAD(P)-binding Rossmann-like Domain"/>
    <property type="match status" value="1"/>
</dbReference>
<comment type="caution">
    <text evidence="4">The sequence shown here is derived from an EMBL/GenBank/DDBJ whole genome shotgun (WGS) entry which is preliminary data.</text>
</comment>
<evidence type="ECO:0000256" key="2">
    <source>
        <dbReference type="ARBA" id="ARBA00023002"/>
    </source>
</evidence>
<dbReference type="InterPro" id="IPR036291">
    <property type="entry name" value="NAD(P)-bd_dom_sf"/>
</dbReference>
<evidence type="ECO:0000256" key="1">
    <source>
        <dbReference type="ARBA" id="ARBA00006484"/>
    </source>
</evidence>
<gene>
    <name evidence="4" type="ORF">WIS52_04560</name>
</gene>
<organism evidence="4 5">
    <name type="scientific">Pseudonocardia nematodicida</name>
    <dbReference type="NCBI Taxonomy" id="1206997"/>
    <lineage>
        <taxon>Bacteria</taxon>
        <taxon>Bacillati</taxon>
        <taxon>Actinomycetota</taxon>
        <taxon>Actinomycetes</taxon>
        <taxon>Pseudonocardiales</taxon>
        <taxon>Pseudonocardiaceae</taxon>
        <taxon>Pseudonocardia</taxon>
    </lineage>
</organism>
<dbReference type="SUPFAM" id="SSF51735">
    <property type="entry name" value="NAD(P)-binding Rossmann-fold domains"/>
    <property type="match status" value="1"/>
</dbReference>
<dbReference type="InterPro" id="IPR051687">
    <property type="entry name" value="Peroxisomal_Beta-Oxidation"/>
</dbReference>